<accession>S7NU23</accession>
<keyword evidence="3" id="KW-1185">Reference proteome</keyword>
<evidence type="ECO:0000313" key="3">
    <source>
        <dbReference type="Proteomes" id="UP000052978"/>
    </source>
</evidence>
<proteinExistence type="predicted"/>
<reference evidence="2 3" key="1">
    <citation type="journal article" date="2013" name="Nat. Commun.">
        <title>Genome analysis reveals insights into physiology and longevity of the Brandt's bat Myotis brandtii.</title>
        <authorList>
            <person name="Seim I."/>
            <person name="Fang X."/>
            <person name="Xiong Z."/>
            <person name="Lobanov A.V."/>
            <person name="Huang Z."/>
            <person name="Ma S."/>
            <person name="Feng Y."/>
            <person name="Turanov A.A."/>
            <person name="Zhu Y."/>
            <person name="Lenz T.L."/>
            <person name="Gerashchenko M.V."/>
            <person name="Fan D."/>
            <person name="Hee Yim S."/>
            <person name="Yao X."/>
            <person name="Jordan D."/>
            <person name="Xiong Y."/>
            <person name="Ma Y."/>
            <person name="Lyapunov A.N."/>
            <person name="Chen G."/>
            <person name="Kulakova O.I."/>
            <person name="Sun Y."/>
            <person name="Lee S.G."/>
            <person name="Bronson R.T."/>
            <person name="Moskalev A.A."/>
            <person name="Sunyaev S.R."/>
            <person name="Zhang G."/>
            <person name="Krogh A."/>
            <person name="Wang J."/>
            <person name="Gladyshev V.N."/>
        </authorList>
    </citation>
    <scope>NUCLEOTIDE SEQUENCE [LARGE SCALE GENOMIC DNA]</scope>
</reference>
<sequence>MHGGRRAAVITGCEMQAGREGGDGAEQVQKQHCHTRDHLQSMGPLISGGDKPLQPEFLGHSAH</sequence>
<gene>
    <name evidence="2" type="ORF">D623_10021631</name>
</gene>
<dbReference type="EMBL" id="KE164837">
    <property type="protein sequence ID" value="EPQ20446.1"/>
    <property type="molecule type" value="Genomic_DNA"/>
</dbReference>
<dbReference type="AlphaFoldDB" id="S7NU23"/>
<organism evidence="2 3">
    <name type="scientific">Myotis brandtii</name>
    <name type="common">Brandt's bat</name>
    <dbReference type="NCBI Taxonomy" id="109478"/>
    <lineage>
        <taxon>Eukaryota</taxon>
        <taxon>Metazoa</taxon>
        <taxon>Chordata</taxon>
        <taxon>Craniata</taxon>
        <taxon>Vertebrata</taxon>
        <taxon>Euteleostomi</taxon>
        <taxon>Mammalia</taxon>
        <taxon>Eutheria</taxon>
        <taxon>Laurasiatheria</taxon>
        <taxon>Chiroptera</taxon>
        <taxon>Yangochiroptera</taxon>
        <taxon>Vespertilionidae</taxon>
        <taxon>Myotis</taxon>
    </lineage>
</organism>
<protein>
    <submittedName>
        <fullName evidence="2">Uncharacterized protein</fullName>
    </submittedName>
</protein>
<feature type="region of interest" description="Disordered" evidence="1">
    <location>
        <begin position="39"/>
        <end position="63"/>
    </location>
</feature>
<name>S7NU23_MYOBR</name>
<dbReference type="Proteomes" id="UP000052978">
    <property type="component" value="Unassembled WGS sequence"/>
</dbReference>
<evidence type="ECO:0000313" key="2">
    <source>
        <dbReference type="EMBL" id="EPQ20446.1"/>
    </source>
</evidence>
<evidence type="ECO:0000256" key="1">
    <source>
        <dbReference type="SAM" id="MobiDB-lite"/>
    </source>
</evidence>